<dbReference type="Proteomes" id="UP000782554">
    <property type="component" value="Unassembled WGS sequence"/>
</dbReference>
<feature type="compositionally biased region" description="Pro residues" evidence="1">
    <location>
        <begin position="64"/>
        <end position="76"/>
    </location>
</feature>
<evidence type="ECO:0000256" key="3">
    <source>
        <dbReference type="SAM" id="SignalP"/>
    </source>
</evidence>
<feature type="compositionally biased region" description="Low complexity" evidence="1">
    <location>
        <begin position="99"/>
        <end position="115"/>
    </location>
</feature>
<feature type="compositionally biased region" description="Low complexity" evidence="1">
    <location>
        <begin position="122"/>
        <end position="154"/>
    </location>
</feature>
<organism evidence="4 5">
    <name type="scientific">Qipengyuania mesophila</name>
    <dbReference type="NCBI Taxonomy" id="2867246"/>
    <lineage>
        <taxon>Bacteria</taxon>
        <taxon>Pseudomonadati</taxon>
        <taxon>Pseudomonadota</taxon>
        <taxon>Alphaproteobacteria</taxon>
        <taxon>Sphingomonadales</taxon>
        <taxon>Erythrobacteraceae</taxon>
        <taxon>Qipengyuania</taxon>
    </lineage>
</organism>
<comment type="caution">
    <text evidence="4">The sequence shown here is derived from an EMBL/GenBank/DDBJ whole genome shotgun (WGS) entry which is preliminary data.</text>
</comment>
<feature type="chain" id="PRO_5046977417" description="DUF3426 domain-containing protein" evidence="3">
    <location>
        <begin position="24"/>
        <end position="366"/>
    </location>
</feature>
<keyword evidence="2" id="KW-1133">Transmembrane helix</keyword>
<keyword evidence="2" id="KW-0812">Transmembrane</keyword>
<feature type="signal peptide" evidence="3">
    <location>
        <begin position="1"/>
        <end position="23"/>
    </location>
</feature>
<keyword evidence="3" id="KW-0732">Signal</keyword>
<name>A0ABS7JS18_9SPHN</name>
<gene>
    <name evidence="4" type="ORF">K3181_02905</name>
</gene>
<keyword evidence="5" id="KW-1185">Reference proteome</keyword>
<dbReference type="RefSeq" id="WP_221600629.1">
    <property type="nucleotide sequence ID" value="NZ_JAIGNU010000001.1"/>
</dbReference>
<sequence length="366" mass="37748">MKHLSTRLSLLALAAALPSMAQAQSASDFSLQPAPTPTASPQAQGPADTRAGVPIAPRAVNTPTPTPAATPTPQPSATPAAQPTRVPTAGPTPVPSPLPTVTQRAVATSPAQPQASAPPPQADTAPETTAPRALPTPADPLPATTATATPQTEAPGEEFPWWLPVAAVAGLLALLGAGFVAWQRRREAVVPEIERPVVASAGATPAASLPDALAVSIEHEKLIRSAAFATLKYRMTLANRTGAPLTQLAVGLDLVSAHAALPVEQQLATAATALERRHEIARIGPHQSATIEGQVQLPLAQAHVIRQGRHPLLVPLLRVRIDGPGEEALVKTFVVGQGVPGGSRVQPFNLDEGPRSYAPIAQRELA</sequence>
<evidence type="ECO:0000256" key="1">
    <source>
        <dbReference type="SAM" id="MobiDB-lite"/>
    </source>
</evidence>
<protein>
    <recommendedName>
        <fullName evidence="6">DUF3426 domain-containing protein</fullName>
    </recommendedName>
</protein>
<reference evidence="4 5" key="1">
    <citation type="submission" date="2021-08" db="EMBL/GenBank/DDBJ databases">
        <title>Comparative Genomics Analysis of the Genus Qipengyuania Reveals Extensive Genetic Diversity and Metabolic Versatility, Including the Description of Fifteen Novel Species.</title>
        <authorList>
            <person name="Liu Y."/>
        </authorList>
    </citation>
    <scope>NUCLEOTIDE SEQUENCE [LARGE SCALE GENOMIC DNA]</scope>
    <source>
        <strain evidence="4 5">YG27</strain>
    </source>
</reference>
<accession>A0ABS7JS18</accession>
<feature type="compositionally biased region" description="Low complexity" evidence="1">
    <location>
        <begin position="37"/>
        <end position="47"/>
    </location>
</feature>
<keyword evidence="2" id="KW-0472">Membrane</keyword>
<evidence type="ECO:0000313" key="4">
    <source>
        <dbReference type="EMBL" id="MBX7500394.1"/>
    </source>
</evidence>
<dbReference type="EMBL" id="JAIGNU010000001">
    <property type="protein sequence ID" value="MBX7500394.1"/>
    <property type="molecule type" value="Genomic_DNA"/>
</dbReference>
<evidence type="ECO:0000256" key="2">
    <source>
        <dbReference type="SAM" id="Phobius"/>
    </source>
</evidence>
<evidence type="ECO:0000313" key="5">
    <source>
        <dbReference type="Proteomes" id="UP000782554"/>
    </source>
</evidence>
<proteinExistence type="predicted"/>
<feature type="transmembrane region" description="Helical" evidence="2">
    <location>
        <begin position="161"/>
        <end position="182"/>
    </location>
</feature>
<feature type="compositionally biased region" description="Low complexity" evidence="1">
    <location>
        <begin position="77"/>
        <end position="89"/>
    </location>
</feature>
<feature type="region of interest" description="Disordered" evidence="1">
    <location>
        <begin position="24"/>
        <end position="155"/>
    </location>
</feature>
<evidence type="ECO:0008006" key="6">
    <source>
        <dbReference type="Google" id="ProtNLM"/>
    </source>
</evidence>